<sequence>MDKKTIMDLIETWDADNIKTAMVALKKDKSLEEEICEYYKYALDVIFGSTLKSLVKFPEKLDKKDHFDKFMYIRKLPEGMPSFITILKFNAVRRIDSWRNSHYKKELHIDWFPKNMAALKQVTELHLEYQQYDELPERIGELENLEVLNLLDNNLKSLPKSFENLKKLRILNVRENYSLNEIPDLSKFPNLEEVDFNYTMIDSLPDGFFDLKNLKKIVTLSSPLDKNMDVMRKIFKTFPNAEIHSNAKKAIELEDKSDAGEFAGKEQIKISDWNINKLPAALFLADAVKSLSINCNSLSEIADEFDKLQTVEKLELSVGYDEIDFPASIYKLKKLKELRLKGGFHNLPEGIDALESLEILEIDNNSIKKLPKSFANLKNVKEIELKHVNYDIFSLISDFENLESLVMEYHNYPFEFEKSLSGLTKWRTFKINTCVPIGEALYKLPQNIEKMELKNNVSQFDHKLSLGKIINHFTSLKELDIDEFNLSDVSEAILPNTNLTKLDLDYVKIAHLPDSFSNLQALTNFSMYGDGHESLNASVYECSELKFLRLGKSKFEVIPSGISKLQKLDWLGFEYGNIIQFPEDIYEMKNLKKIAMENCPLLKDKEWKALIKKKIKGIKIVKAWYD</sequence>
<dbReference type="Proteomes" id="UP001596287">
    <property type="component" value="Unassembled WGS sequence"/>
</dbReference>
<evidence type="ECO:0000313" key="5">
    <source>
        <dbReference type="Proteomes" id="UP001596287"/>
    </source>
</evidence>
<feature type="domain" description="Disease resistance R13L4/SHOC-2-like LRR" evidence="3">
    <location>
        <begin position="114"/>
        <end position="229"/>
    </location>
</feature>
<dbReference type="InterPro" id="IPR032675">
    <property type="entry name" value="LRR_dom_sf"/>
</dbReference>
<evidence type="ECO:0000259" key="3">
    <source>
        <dbReference type="Pfam" id="PF23598"/>
    </source>
</evidence>
<proteinExistence type="predicted"/>
<accession>A0ABW1PKS0</accession>
<dbReference type="EMBL" id="JBHSQB010000004">
    <property type="protein sequence ID" value="MFC6095673.1"/>
    <property type="molecule type" value="Genomic_DNA"/>
</dbReference>
<reference evidence="5" key="1">
    <citation type="journal article" date="2019" name="Int. J. Syst. Evol. Microbiol.">
        <title>The Global Catalogue of Microorganisms (GCM) 10K type strain sequencing project: providing services to taxonomists for standard genome sequencing and annotation.</title>
        <authorList>
            <consortium name="The Broad Institute Genomics Platform"/>
            <consortium name="The Broad Institute Genome Sequencing Center for Infectious Disease"/>
            <person name="Wu L."/>
            <person name="Ma J."/>
        </authorList>
    </citation>
    <scope>NUCLEOTIDE SEQUENCE [LARGE SCALE GENOMIC DNA]</scope>
    <source>
        <strain evidence="5">CCUG 49679</strain>
    </source>
</reference>
<dbReference type="PANTHER" id="PTHR48051:SF1">
    <property type="entry name" value="RAS SUPPRESSOR PROTEIN 1"/>
    <property type="match status" value="1"/>
</dbReference>
<dbReference type="RefSeq" id="WP_379790329.1">
    <property type="nucleotide sequence ID" value="NZ_JBHSQB010000004.1"/>
</dbReference>
<dbReference type="InterPro" id="IPR055414">
    <property type="entry name" value="LRR_R13L4/SHOC2-like"/>
</dbReference>
<feature type="domain" description="Disease resistance R13L4/SHOC-2-like LRR" evidence="3">
    <location>
        <begin position="327"/>
        <end position="504"/>
    </location>
</feature>
<dbReference type="SMART" id="SM00364">
    <property type="entry name" value="LRR_BAC"/>
    <property type="match status" value="3"/>
</dbReference>
<keyword evidence="2" id="KW-0677">Repeat</keyword>
<dbReference type="SMART" id="SM00369">
    <property type="entry name" value="LRR_TYP"/>
    <property type="match status" value="4"/>
</dbReference>
<dbReference type="InterPro" id="IPR003591">
    <property type="entry name" value="Leu-rich_rpt_typical-subtyp"/>
</dbReference>
<evidence type="ECO:0000256" key="1">
    <source>
        <dbReference type="ARBA" id="ARBA00022614"/>
    </source>
</evidence>
<protein>
    <submittedName>
        <fullName evidence="4">Leucine-rich repeat domain-containing protein</fullName>
    </submittedName>
</protein>
<dbReference type="PROSITE" id="PS51450">
    <property type="entry name" value="LRR"/>
    <property type="match status" value="1"/>
</dbReference>
<name>A0ABW1PKS0_9FLAO</name>
<organism evidence="4 5">
    <name type="scientific">Flavobacterium qiangtangense</name>
    <dbReference type="NCBI Taxonomy" id="1442595"/>
    <lineage>
        <taxon>Bacteria</taxon>
        <taxon>Pseudomonadati</taxon>
        <taxon>Bacteroidota</taxon>
        <taxon>Flavobacteriia</taxon>
        <taxon>Flavobacteriales</taxon>
        <taxon>Flavobacteriaceae</taxon>
        <taxon>Flavobacterium</taxon>
    </lineage>
</organism>
<dbReference type="SUPFAM" id="SSF52058">
    <property type="entry name" value="L domain-like"/>
    <property type="match status" value="2"/>
</dbReference>
<dbReference type="Gene3D" id="3.80.10.10">
    <property type="entry name" value="Ribonuclease Inhibitor"/>
    <property type="match status" value="2"/>
</dbReference>
<dbReference type="PANTHER" id="PTHR48051">
    <property type="match status" value="1"/>
</dbReference>
<dbReference type="Pfam" id="PF23598">
    <property type="entry name" value="LRR_14"/>
    <property type="match status" value="2"/>
</dbReference>
<keyword evidence="5" id="KW-1185">Reference proteome</keyword>
<keyword evidence="1" id="KW-0433">Leucine-rich repeat</keyword>
<comment type="caution">
    <text evidence="4">The sequence shown here is derived from an EMBL/GenBank/DDBJ whole genome shotgun (WGS) entry which is preliminary data.</text>
</comment>
<dbReference type="InterPro" id="IPR001611">
    <property type="entry name" value="Leu-rich_rpt"/>
</dbReference>
<evidence type="ECO:0000313" key="4">
    <source>
        <dbReference type="EMBL" id="MFC6095673.1"/>
    </source>
</evidence>
<gene>
    <name evidence="4" type="ORF">ACFPVY_03360</name>
</gene>
<dbReference type="InterPro" id="IPR050216">
    <property type="entry name" value="LRR_domain-containing"/>
</dbReference>
<evidence type="ECO:0000256" key="2">
    <source>
        <dbReference type="ARBA" id="ARBA00022737"/>
    </source>
</evidence>